<dbReference type="InterPro" id="IPR006076">
    <property type="entry name" value="FAD-dep_OxRdtase"/>
</dbReference>
<reference evidence="2" key="1">
    <citation type="submission" date="2022-12" db="EMBL/GenBank/DDBJ databases">
        <authorList>
            <person name="Petersen C."/>
        </authorList>
    </citation>
    <scope>NUCLEOTIDE SEQUENCE</scope>
    <source>
        <strain evidence="2">IBT 21472</strain>
    </source>
</reference>
<evidence type="ECO:0000259" key="1">
    <source>
        <dbReference type="Pfam" id="PF01266"/>
    </source>
</evidence>
<protein>
    <recommendedName>
        <fullName evidence="1">FAD dependent oxidoreductase domain-containing protein</fullName>
    </recommendedName>
</protein>
<proteinExistence type="predicted"/>
<dbReference type="OrthoDB" id="512662at2759"/>
<accession>A0A9W9PXF0</accession>
<dbReference type="PANTHER" id="PTHR13847:SF213">
    <property type="entry name" value="DEPENDENT OXIDOREDUCTASE, PUTATIVE-RELATED"/>
    <property type="match status" value="1"/>
</dbReference>
<dbReference type="InterPro" id="IPR036188">
    <property type="entry name" value="FAD/NAD-bd_sf"/>
</dbReference>
<evidence type="ECO:0000313" key="3">
    <source>
        <dbReference type="Proteomes" id="UP001147746"/>
    </source>
</evidence>
<name>A0A9W9PXF0_9EURO</name>
<comment type="caution">
    <text evidence="2">The sequence shown here is derived from an EMBL/GenBank/DDBJ whole genome shotgun (WGS) entry which is preliminary data.</text>
</comment>
<dbReference type="EMBL" id="JAPZBO010000007">
    <property type="protein sequence ID" value="KAJ5311563.1"/>
    <property type="molecule type" value="Genomic_DNA"/>
</dbReference>
<dbReference type="GO" id="GO:0005737">
    <property type="term" value="C:cytoplasm"/>
    <property type="evidence" value="ECO:0007669"/>
    <property type="project" value="TreeGrafter"/>
</dbReference>
<dbReference type="PANTHER" id="PTHR13847">
    <property type="entry name" value="SARCOSINE DEHYDROGENASE-RELATED"/>
    <property type="match status" value="1"/>
</dbReference>
<dbReference type="Pfam" id="PF01266">
    <property type="entry name" value="DAO"/>
    <property type="match status" value="1"/>
</dbReference>
<evidence type="ECO:0000313" key="2">
    <source>
        <dbReference type="EMBL" id="KAJ5311563.1"/>
    </source>
</evidence>
<gene>
    <name evidence="2" type="ORF">N7476_007423</name>
</gene>
<feature type="domain" description="FAD dependent oxidoreductase" evidence="1">
    <location>
        <begin position="62"/>
        <end position="459"/>
    </location>
</feature>
<reference evidence="2" key="2">
    <citation type="journal article" date="2023" name="IMA Fungus">
        <title>Comparative genomic study of the Penicillium genus elucidates a diverse pangenome and 15 lateral gene transfer events.</title>
        <authorList>
            <person name="Petersen C."/>
            <person name="Sorensen T."/>
            <person name="Nielsen M.R."/>
            <person name="Sondergaard T.E."/>
            <person name="Sorensen J.L."/>
            <person name="Fitzpatrick D.A."/>
            <person name="Frisvad J.C."/>
            <person name="Nielsen K.L."/>
        </authorList>
    </citation>
    <scope>NUCLEOTIDE SEQUENCE</scope>
    <source>
        <strain evidence="2">IBT 21472</strain>
    </source>
</reference>
<dbReference type="SUPFAM" id="SSF51905">
    <property type="entry name" value="FAD/NAD(P)-binding domain"/>
    <property type="match status" value="1"/>
</dbReference>
<dbReference type="Gene3D" id="3.30.9.10">
    <property type="entry name" value="D-Amino Acid Oxidase, subunit A, domain 2"/>
    <property type="match status" value="1"/>
</dbReference>
<keyword evidence="3" id="KW-1185">Reference proteome</keyword>
<dbReference type="AlphaFoldDB" id="A0A9W9PXF0"/>
<sequence length="505" mass="55390">MSLVQAQLSNPGIPAPERQQALNRVHADPGVPKDATTSSFWLQEPHPHFTNKSSFPLPAKADVVIIGSGVTGASIARTLLQSRSMCSNPSFPKVLILEARDVCSGATGRNGGHILENADEYAEFADEFGEDAARKIIRFRLAHLREMLSVAEELGLTEVAQARKVQFLSAYFGDENWKSAKERLQRFKKGMPEESEEWIAYEGDSIPKEFKLSRANGVVAGPAGALWPYKFVTGVLSRLLSEYPSEFQVADHTSVTAVHYDQDQYSIETNRGTVHARHVIHCTNAHVGHLVPGLRGRIFPVRGQMSAQTPGDRFPLQAEKHSWIFNYDRGFDYLTQLPSGQMMFGGGFVHSESLGIADMGVPADNEMSLAIDIHLSGALSAVFGRESWGCVQGNPIQAMWTGNMGFSADGFPWVGELPGSLTRRTRTSNKTGEGAEWVCAAFCGEGMVQAWLSGKALATMLLKKDGHSGEDLSWFPEQLLVNEQRINKAVLPQVVSDSPRRHANL</sequence>
<dbReference type="Proteomes" id="UP001147746">
    <property type="component" value="Unassembled WGS sequence"/>
</dbReference>
<dbReference type="Gene3D" id="3.50.50.60">
    <property type="entry name" value="FAD/NAD(P)-binding domain"/>
    <property type="match status" value="1"/>
</dbReference>
<organism evidence="2 3">
    <name type="scientific">Penicillium atrosanguineum</name>
    <dbReference type="NCBI Taxonomy" id="1132637"/>
    <lineage>
        <taxon>Eukaryota</taxon>
        <taxon>Fungi</taxon>
        <taxon>Dikarya</taxon>
        <taxon>Ascomycota</taxon>
        <taxon>Pezizomycotina</taxon>
        <taxon>Eurotiomycetes</taxon>
        <taxon>Eurotiomycetidae</taxon>
        <taxon>Eurotiales</taxon>
        <taxon>Aspergillaceae</taxon>
        <taxon>Penicillium</taxon>
    </lineage>
</organism>